<dbReference type="Pfam" id="PF07799">
    <property type="entry name" value="DUF1643"/>
    <property type="match status" value="1"/>
</dbReference>
<name>A0A4S8ERT6_9BURK</name>
<dbReference type="InterPro" id="IPR012441">
    <property type="entry name" value="DUF1643"/>
</dbReference>
<dbReference type="OrthoDB" id="9807577at2"/>
<dbReference type="RefSeq" id="WP_136574942.1">
    <property type="nucleotide sequence ID" value="NZ_STFG01000036.1"/>
</dbReference>
<accession>A0A4S8ERT6</accession>
<organism evidence="1 2">
    <name type="scientific">Lampropedia puyangensis</name>
    <dbReference type="NCBI Taxonomy" id="1330072"/>
    <lineage>
        <taxon>Bacteria</taxon>
        <taxon>Pseudomonadati</taxon>
        <taxon>Pseudomonadota</taxon>
        <taxon>Betaproteobacteria</taxon>
        <taxon>Burkholderiales</taxon>
        <taxon>Comamonadaceae</taxon>
        <taxon>Lampropedia</taxon>
    </lineage>
</organism>
<dbReference type="Proteomes" id="UP000308917">
    <property type="component" value="Unassembled WGS sequence"/>
</dbReference>
<reference evidence="1 2" key="1">
    <citation type="journal article" date="2015" name="Antonie Van Leeuwenhoek">
        <title>Lampropedia puyangensis sp. nov., isolated from symptomatic bark of Populus ? euramericana canker and emended description of Lampropedia hyalina (Ehrenberg 1832) Lee et al. 2004.</title>
        <authorList>
            <person name="Li Y."/>
            <person name="Wang T."/>
            <person name="Piao C.G."/>
            <person name="Wang L.F."/>
            <person name="Tian G.Z."/>
            <person name="Zhu T.H."/>
            <person name="Guo M.W."/>
        </authorList>
    </citation>
    <scope>NUCLEOTIDE SEQUENCE [LARGE SCALE GENOMIC DNA]</scope>
    <source>
        <strain evidence="1 2">2-bin</strain>
    </source>
</reference>
<evidence type="ECO:0000313" key="2">
    <source>
        <dbReference type="Proteomes" id="UP000308917"/>
    </source>
</evidence>
<gene>
    <name evidence="1" type="ORF">E9531_16855</name>
</gene>
<protein>
    <submittedName>
        <fullName evidence="1">DUF1643 domain-containing protein</fullName>
    </submittedName>
</protein>
<evidence type="ECO:0000313" key="1">
    <source>
        <dbReference type="EMBL" id="THT96053.1"/>
    </source>
</evidence>
<sequence>MYDIYHPDENDQWRYTLGRSGAKPLITIGLNPSTATQERLDPTVTRVERVGLQNGFDGFIMLNLYPVRATKYEDLPATADPVAYQRNLQAIERVIAAHPKAVLWAAWGDSIGARTYFGQARDDLYGLLAKHNPAWHHFGTLTDKGNPRHPSRLQYNWEFSPFQPASKSQ</sequence>
<comment type="caution">
    <text evidence="1">The sequence shown here is derived from an EMBL/GenBank/DDBJ whole genome shotgun (WGS) entry which is preliminary data.</text>
</comment>
<proteinExistence type="predicted"/>
<dbReference type="AlphaFoldDB" id="A0A4S8ERT6"/>
<dbReference type="EMBL" id="STFG01000036">
    <property type="protein sequence ID" value="THT96053.1"/>
    <property type="molecule type" value="Genomic_DNA"/>
</dbReference>
<keyword evidence="2" id="KW-1185">Reference proteome</keyword>